<accession>A0A9X3YJD8</accession>
<comment type="similarity">
    <text evidence="8">Belongs to the GlnD family.</text>
</comment>
<dbReference type="SUPFAM" id="SSF81301">
    <property type="entry name" value="Nucleotidyltransferase"/>
    <property type="match status" value="1"/>
</dbReference>
<dbReference type="HAMAP" id="MF_00277">
    <property type="entry name" value="PII_uridylyl_transf"/>
    <property type="match status" value="1"/>
</dbReference>
<feature type="region of interest" description="Uridylyltransferase" evidence="8">
    <location>
        <begin position="1"/>
        <end position="344"/>
    </location>
</feature>
<dbReference type="PIRSF" id="PIRSF006288">
    <property type="entry name" value="PII_uridyltransf"/>
    <property type="match status" value="1"/>
</dbReference>
<dbReference type="Pfam" id="PF03445">
    <property type="entry name" value="DUF294"/>
    <property type="match status" value="1"/>
</dbReference>
<name>A0A9X3YJD8_9GAMM</name>
<dbReference type="RefSeq" id="WP_263543463.1">
    <property type="nucleotide sequence ID" value="NZ_JAOVZO020000003.1"/>
</dbReference>
<comment type="activity regulation">
    <text evidence="8">Uridylyltransferase (UTase) activity is inhibited by glutamine, while glutamine activates uridylyl-removing (UR) activity.</text>
</comment>
<dbReference type="SUPFAM" id="SSF55021">
    <property type="entry name" value="ACT-like"/>
    <property type="match status" value="2"/>
</dbReference>
<keyword evidence="6 8" id="KW-0511">Multifunctional enzyme</keyword>
<dbReference type="Gene3D" id="1.10.3210.10">
    <property type="entry name" value="Hypothetical protein af1432"/>
    <property type="match status" value="1"/>
</dbReference>
<comment type="function">
    <text evidence="8">Modifies, by uridylylation and deuridylylation, the PII regulatory proteins (GlnB and homologs), in response to the nitrogen status of the cell that GlnD senses through the glutamine level. Under low glutamine levels, catalyzes the conversion of the PII proteins and UTP to PII-UMP and PPi, while under higher glutamine levels, GlnD hydrolyzes PII-UMP to PII and UMP (deuridylylation). Thus, controls uridylylation state and activity of the PII proteins, and plays an important role in the regulation of nitrogen metabolism.</text>
</comment>
<keyword evidence="4 8" id="KW-0378">Hydrolase</keyword>
<evidence type="ECO:0000313" key="11">
    <source>
        <dbReference type="EMBL" id="MDC8012215.1"/>
    </source>
</evidence>
<dbReference type="EMBL" id="JAOVZO020000003">
    <property type="protein sequence ID" value="MDC8012215.1"/>
    <property type="molecule type" value="Genomic_DNA"/>
</dbReference>
<dbReference type="PROSITE" id="PS51831">
    <property type="entry name" value="HD"/>
    <property type="match status" value="1"/>
</dbReference>
<comment type="cofactor">
    <cofactor evidence="8">
        <name>Mg(2+)</name>
        <dbReference type="ChEBI" id="CHEBI:18420"/>
    </cofactor>
</comment>
<dbReference type="GO" id="GO:0008893">
    <property type="term" value="F:guanosine-3',5'-bis(diphosphate) 3'-diphosphatase activity"/>
    <property type="evidence" value="ECO:0007669"/>
    <property type="project" value="UniProtKB-EC"/>
</dbReference>
<feature type="domain" description="HD" evidence="10">
    <location>
        <begin position="463"/>
        <end position="585"/>
    </location>
</feature>
<evidence type="ECO:0000256" key="8">
    <source>
        <dbReference type="HAMAP-Rule" id="MF_00277"/>
    </source>
</evidence>
<dbReference type="CDD" id="cd04899">
    <property type="entry name" value="ACT_ACR-UUR-like_2"/>
    <property type="match status" value="1"/>
</dbReference>
<evidence type="ECO:0000256" key="5">
    <source>
        <dbReference type="ARBA" id="ARBA00022842"/>
    </source>
</evidence>
<comment type="caution">
    <text evidence="11">The sequence shown here is derived from an EMBL/GenBank/DDBJ whole genome shotgun (WGS) entry which is preliminary data.</text>
</comment>
<keyword evidence="1 8" id="KW-0808">Transferase</keyword>
<dbReference type="InterPro" id="IPR043519">
    <property type="entry name" value="NT_sf"/>
</dbReference>
<dbReference type="EC" id="2.7.7.59" evidence="8"/>
<organism evidence="11 12">
    <name type="scientific">Tahibacter soli</name>
    <dbReference type="NCBI Taxonomy" id="2983605"/>
    <lineage>
        <taxon>Bacteria</taxon>
        <taxon>Pseudomonadati</taxon>
        <taxon>Pseudomonadota</taxon>
        <taxon>Gammaproteobacteria</taxon>
        <taxon>Lysobacterales</taxon>
        <taxon>Rhodanobacteraceae</taxon>
        <taxon>Tahibacter</taxon>
    </lineage>
</organism>
<reference evidence="11" key="1">
    <citation type="submission" date="2023-02" db="EMBL/GenBank/DDBJ databases">
        <title>Tahibacter soli sp. nov. isolated from soil.</title>
        <authorList>
            <person name="Baek J.H."/>
            <person name="Lee J.K."/>
            <person name="Choi D.G."/>
            <person name="Jeon C.O."/>
        </authorList>
    </citation>
    <scope>NUCLEOTIDE SEQUENCE</scope>
    <source>
        <strain evidence="11">BL</strain>
    </source>
</reference>
<dbReference type="Proteomes" id="UP001139971">
    <property type="component" value="Unassembled WGS sequence"/>
</dbReference>
<keyword evidence="5 8" id="KW-0460">Magnesium</keyword>
<proteinExistence type="inferred from homology"/>
<comment type="catalytic activity">
    <reaction evidence="7">
        <text>guanosine 3',5'-bis(diphosphate) + H2O = GDP + diphosphate + H(+)</text>
        <dbReference type="Rhea" id="RHEA:14253"/>
        <dbReference type="ChEBI" id="CHEBI:15377"/>
        <dbReference type="ChEBI" id="CHEBI:15378"/>
        <dbReference type="ChEBI" id="CHEBI:33019"/>
        <dbReference type="ChEBI" id="CHEBI:58189"/>
        <dbReference type="ChEBI" id="CHEBI:77828"/>
        <dbReference type="EC" id="3.1.7.2"/>
    </reaction>
</comment>
<evidence type="ECO:0000313" key="12">
    <source>
        <dbReference type="Proteomes" id="UP001139971"/>
    </source>
</evidence>
<evidence type="ECO:0000256" key="6">
    <source>
        <dbReference type="ARBA" id="ARBA00023268"/>
    </source>
</evidence>
<comment type="caution">
    <text evidence="8">Lacks conserved residue(s) required for the propagation of feature annotation.</text>
</comment>
<keyword evidence="3" id="KW-0677">Repeat</keyword>
<dbReference type="CDD" id="cd00077">
    <property type="entry name" value="HDc"/>
    <property type="match status" value="1"/>
</dbReference>
<sequence length="896" mass="99710">MHDAGAPTVALPRLPAAIPRSGISDTARLALRQWLGDVDRRIADAFREGVDADTLVRARSAAVQKLLVHVWTAIVGEPPTLALYAVGGFGRGELFPHSDVDVLVLTAAPPQGSLARSLETLFTHLWDLGLKPGHAVRTLGQCRELAAGDLSVYTSLLDARRIAGADAFDAALGDLLTDDALWPRARYFAAKRDEQVQRHARYNDTAYNLEPNLKDGPGGLRSLHLIGWLGLRLFGARDLRALARQDLMSRAEMLALDAARATLWRTRFALHLLARRPEERLLFDYQRELARRLGYEDEHAQNLGVEQFMQNYYRAAIAIERTSSAFLQRCDEALSEPVLLGAEPIGDDFLAIGNRIDTRDPDLFERRPAALIEVFVALAQNPELTGLRAQALCQLQAAVEAHGERLREDPDVHAAFLRLLKLGAPAVEALARMSRHGLLAQYLPAFGKVVGRMQYDLFHVYTVDEHTLRVLRIVARYAHAETSREFALGHALFARLAQPELLLLAALFHDIAKGRGGDHSELGEHDARAFCGKLGLPASDIDMVAWLVRWHLVMSVTAQRQDITDPDVVHRFAAQVGEWERLDLLYLLTCADIAGTSPKLWNSWKDRLLADLYVAARYVLRSGLERPAHAQDRARDTQAQARRLLVDAGIAPSAIDRIWADFPEHVFVRYRPEQIAWQTRGIAQTARAALPLVMVQSDGVRGGTEIFVYAADRDGLFATVTATLDRLHLSVQEARILTSHSGMSIDTFLVLDAHGQALADAERIDAVQEELRRALLQNPYRPQLAKRSIARSLRHFHIPARIVFRSDAARTQLSLVCSDRPGLIALVAQVFRERRVRVHDARIATFGERAEDFFQITDQHDRPLTPDAEAALQQALSARLNMAQPAPAPKENHARA</sequence>
<dbReference type="InterPro" id="IPR045865">
    <property type="entry name" value="ACT-like_dom_sf"/>
</dbReference>
<comment type="catalytic activity">
    <reaction evidence="8">
        <text>[protein-PII]-uridylyl-L-tyrosine + H2O = [protein-PII]-L-tyrosine + UMP + H(+)</text>
        <dbReference type="Rhea" id="RHEA:48600"/>
        <dbReference type="Rhea" id="RHEA-COMP:12147"/>
        <dbReference type="Rhea" id="RHEA-COMP:12148"/>
        <dbReference type="ChEBI" id="CHEBI:15377"/>
        <dbReference type="ChEBI" id="CHEBI:15378"/>
        <dbReference type="ChEBI" id="CHEBI:46858"/>
        <dbReference type="ChEBI" id="CHEBI:57865"/>
        <dbReference type="ChEBI" id="CHEBI:90602"/>
    </reaction>
</comment>
<dbReference type="AlphaFoldDB" id="A0A9X3YJD8"/>
<dbReference type="SUPFAM" id="SSF81593">
    <property type="entry name" value="Nucleotidyltransferase substrate binding subunit/domain"/>
    <property type="match status" value="1"/>
</dbReference>
<feature type="domain" description="ACT" evidence="9">
    <location>
        <begin position="705"/>
        <end position="787"/>
    </location>
</feature>
<evidence type="ECO:0000256" key="7">
    <source>
        <dbReference type="ARBA" id="ARBA00047968"/>
    </source>
</evidence>
<keyword evidence="2 8" id="KW-0548">Nucleotidyltransferase</keyword>
<dbReference type="Pfam" id="PF01966">
    <property type="entry name" value="HD"/>
    <property type="match status" value="1"/>
</dbReference>
<dbReference type="InterPro" id="IPR013546">
    <property type="entry name" value="PII_UdlTrfase/GS_AdlTrfase"/>
</dbReference>
<dbReference type="CDD" id="cd05401">
    <property type="entry name" value="NT_GlnE_GlnD_like"/>
    <property type="match status" value="1"/>
</dbReference>
<dbReference type="SUPFAM" id="SSF109604">
    <property type="entry name" value="HD-domain/PDEase-like"/>
    <property type="match status" value="1"/>
</dbReference>
<dbReference type="SMART" id="SM00471">
    <property type="entry name" value="HDc"/>
    <property type="match status" value="1"/>
</dbReference>
<protein>
    <recommendedName>
        <fullName evidence="8">Bifunctional uridylyltransferase/uridylyl-removing enzyme</fullName>
        <shortName evidence="8">UTase/UR</shortName>
    </recommendedName>
    <alternativeName>
        <fullName evidence="8">Bifunctional [protein-PII] modification enzyme</fullName>
    </alternativeName>
    <alternativeName>
        <fullName evidence="8">Bifunctional nitrogen sensor protein</fullName>
    </alternativeName>
    <domain>
        <recommendedName>
            <fullName evidence="8">[Protein-PII] uridylyltransferase</fullName>
            <shortName evidence="8">PII uridylyltransferase</shortName>
            <shortName evidence="8">UTase</shortName>
            <ecNumber evidence="8">2.7.7.59</ecNumber>
        </recommendedName>
    </domain>
    <domain>
        <recommendedName>
            <fullName evidence="8">[Protein-PII]-UMP uridylyl-removing enzyme</fullName>
            <shortName evidence="8">UR</shortName>
            <ecNumber evidence="8">3.1.4.-</ecNumber>
        </recommendedName>
    </domain>
</protein>
<dbReference type="Gene3D" id="3.30.70.260">
    <property type="match status" value="1"/>
</dbReference>
<dbReference type="InterPro" id="IPR005105">
    <property type="entry name" value="GlnD_Uridyltrans_N"/>
</dbReference>
<dbReference type="GO" id="GO:0008773">
    <property type="term" value="F:[protein-PII] uridylyltransferase activity"/>
    <property type="evidence" value="ECO:0007669"/>
    <property type="project" value="UniProtKB-UniRule"/>
</dbReference>
<feature type="domain" description="ACT" evidence="9">
    <location>
        <begin position="812"/>
        <end position="890"/>
    </location>
</feature>
<dbReference type="PANTHER" id="PTHR47320:SF1">
    <property type="entry name" value="BIFUNCTIONAL URIDYLYLTRANSFERASE_URIDYLYL-REMOVING ENZYME"/>
    <property type="match status" value="1"/>
</dbReference>
<dbReference type="EC" id="3.1.4.-" evidence="8"/>
<evidence type="ECO:0000259" key="10">
    <source>
        <dbReference type="PROSITE" id="PS51831"/>
    </source>
</evidence>
<dbReference type="PROSITE" id="PS51671">
    <property type="entry name" value="ACT"/>
    <property type="match status" value="2"/>
</dbReference>
<dbReference type="InterPro" id="IPR010043">
    <property type="entry name" value="UTase/UR"/>
</dbReference>
<dbReference type="GO" id="GO:0008081">
    <property type="term" value="F:phosphoric diester hydrolase activity"/>
    <property type="evidence" value="ECO:0007669"/>
    <property type="project" value="UniProtKB-UniRule"/>
</dbReference>
<keyword evidence="12" id="KW-1185">Reference proteome</keyword>
<dbReference type="GO" id="GO:0006808">
    <property type="term" value="P:regulation of nitrogen utilization"/>
    <property type="evidence" value="ECO:0007669"/>
    <property type="project" value="UniProtKB-UniRule"/>
</dbReference>
<dbReference type="NCBIfam" id="TIGR01693">
    <property type="entry name" value="UTase_glnD"/>
    <property type="match status" value="1"/>
</dbReference>
<dbReference type="Pfam" id="PF08335">
    <property type="entry name" value="GlnD_UR_UTase"/>
    <property type="match status" value="1"/>
</dbReference>
<dbReference type="InterPro" id="IPR003607">
    <property type="entry name" value="HD/PDEase_dom"/>
</dbReference>
<evidence type="ECO:0000256" key="3">
    <source>
        <dbReference type="ARBA" id="ARBA00022737"/>
    </source>
</evidence>
<comment type="domain">
    <text evidence="8">Has four distinct domains: an N-terminal nucleotidyltransferase (NT) domain responsible for UTase activity, a central HD domain that encodes UR activity, and two C-terminal ACT domains that seem to have a role in glutamine sensing.</text>
</comment>
<evidence type="ECO:0000256" key="4">
    <source>
        <dbReference type="ARBA" id="ARBA00022801"/>
    </source>
</evidence>
<evidence type="ECO:0000256" key="2">
    <source>
        <dbReference type="ARBA" id="ARBA00022695"/>
    </source>
</evidence>
<dbReference type="InterPro" id="IPR006674">
    <property type="entry name" value="HD_domain"/>
</dbReference>
<evidence type="ECO:0000259" key="9">
    <source>
        <dbReference type="PROSITE" id="PS51671"/>
    </source>
</evidence>
<evidence type="ECO:0000256" key="1">
    <source>
        <dbReference type="ARBA" id="ARBA00022679"/>
    </source>
</evidence>
<comment type="catalytic activity">
    <reaction evidence="8">
        <text>[protein-PII]-L-tyrosine + UTP = [protein-PII]-uridylyl-L-tyrosine + diphosphate</text>
        <dbReference type="Rhea" id="RHEA:13673"/>
        <dbReference type="Rhea" id="RHEA-COMP:12147"/>
        <dbReference type="Rhea" id="RHEA-COMP:12148"/>
        <dbReference type="ChEBI" id="CHEBI:33019"/>
        <dbReference type="ChEBI" id="CHEBI:46398"/>
        <dbReference type="ChEBI" id="CHEBI:46858"/>
        <dbReference type="ChEBI" id="CHEBI:90602"/>
        <dbReference type="EC" id="2.7.7.59"/>
    </reaction>
</comment>
<gene>
    <name evidence="8 11" type="primary">glnD</name>
    <name evidence="11" type="ORF">OD750_006605</name>
</gene>
<dbReference type="PANTHER" id="PTHR47320">
    <property type="entry name" value="BIFUNCTIONAL URIDYLYLTRANSFERASE/URIDYLYL-REMOVING ENZYME"/>
    <property type="match status" value="1"/>
</dbReference>
<dbReference type="InterPro" id="IPR002912">
    <property type="entry name" value="ACT_dom"/>
</dbReference>
<dbReference type="CDD" id="cd04900">
    <property type="entry name" value="ACT_UUR-like_1"/>
    <property type="match status" value="1"/>
</dbReference>